<sequence length="45" mass="5050">MMVLIDLEELKEKIIVNLVFILQTCSCYWNGFAKSDARKAGGTIS</sequence>
<reference evidence="2" key="1">
    <citation type="submission" date="2011-08" db="EMBL/GenBank/DDBJ databases">
        <authorList>
            <person name="Rombauts S."/>
        </authorList>
    </citation>
    <scope>NUCLEOTIDE SEQUENCE</scope>
    <source>
        <strain evidence="2">London</strain>
    </source>
</reference>
<name>T1L6L8_TETUR</name>
<dbReference type="EMBL" id="CAEY01001982">
    <property type="status" value="NOT_ANNOTATED_CDS"/>
    <property type="molecule type" value="Genomic_DNA"/>
</dbReference>
<proteinExistence type="predicted"/>
<evidence type="ECO:0000313" key="2">
    <source>
        <dbReference type="Proteomes" id="UP000015104"/>
    </source>
</evidence>
<keyword evidence="2" id="KW-1185">Reference proteome</keyword>
<protein>
    <submittedName>
        <fullName evidence="1">Uncharacterized protein</fullName>
    </submittedName>
</protein>
<accession>T1L6L8</accession>
<reference evidence="1" key="2">
    <citation type="submission" date="2015-06" db="UniProtKB">
        <authorList>
            <consortium name="EnsemblMetazoa"/>
        </authorList>
    </citation>
    <scope>IDENTIFICATION</scope>
</reference>
<evidence type="ECO:0000313" key="1">
    <source>
        <dbReference type="EnsemblMetazoa" id="tetur95g00030.1"/>
    </source>
</evidence>
<dbReference type="EnsemblMetazoa" id="tetur95g00030.1">
    <property type="protein sequence ID" value="tetur95g00030.1"/>
    <property type="gene ID" value="tetur95g00030"/>
</dbReference>
<dbReference type="AlphaFoldDB" id="T1L6L8"/>
<dbReference type="HOGENOM" id="CLU_3208242_0_0_1"/>
<organism evidence="1 2">
    <name type="scientific">Tetranychus urticae</name>
    <name type="common">Two-spotted spider mite</name>
    <dbReference type="NCBI Taxonomy" id="32264"/>
    <lineage>
        <taxon>Eukaryota</taxon>
        <taxon>Metazoa</taxon>
        <taxon>Ecdysozoa</taxon>
        <taxon>Arthropoda</taxon>
        <taxon>Chelicerata</taxon>
        <taxon>Arachnida</taxon>
        <taxon>Acari</taxon>
        <taxon>Acariformes</taxon>
        <taxon>Trombidiformes</taxon>
        <taxon>Prostigmata</taxon>
        <taxon>Eleutherengona</taxon>
        <taxon>Raphignathae</taxon>
        <taxon>Tetranychoidea</taxon>
        <taxon>Tetranychidae</taxon>
        <taxon>Tetranychus</taxon>
    </lineage>
</organism>
<dbReference type="Proteomes" id="UP000015104">
    <property type="component" value="Unassembled WGS sequence"/>
</dbReference>